<feature type="binding site" evidence="8">
    <location>
        <position position="56"/>
    </location>
    <ligand>
        <name>Ca(2+)</name>
        <dbReference type="ChEBI" id="CHEBI:29108"/>
        <label>3</label>
    </ligand>
</feature>
<proteinExistence type="inferred from homology"/>
<dbReference type="GO" id="GO:0006508">
    <property type="term" value="P:proteolysis"/>
    <property type="evidence" value="ECO:0007669"/>
    <property type="project" value="UniProtKB-KW"/>
</dbReference>
<dbReference type="SUPFAM" id="SSF55486">
    <property type="entry name" value="Metalloproteases ('zincins'), catalytic domain"/>
    <property type="match status" value="1"/>
</dbReference>
<feature type="domain" description="Peptidase metallopeptidase" evidence="10">
    <location>
        <begin position="1"/>
        <end position="139"/>
    </location>
</feature>
<keyword evidence="11" id="KW-1185">Reference proteome</keyword>
<dbReference type="InterPro" id="IPR021190">
    <property type="entry name" value="Pept_M10A"/>
</dbReference>
<evidence type="ECO:0000256" key="2">
    <source>
        <dbReference type="ARBA" id="ARBA00022670"/>
    </source>
</evidence>
<dbReference type="PRINTS" id="PR00138">
    <property type="entry name" value="MATRIXIN"/>
</dbReference>
<keyword evidence="3 8" id="KW-0479">Metal-binding</keyword>
<dbReference type="GO" id="GO:0004222">
    <property type="term" value="F:metalloendopeptidase activity"/>
    <property type="evidence" value="ECO:0007669"/>
    <property type="project" value="InterPro"/>
</dbReference>
<evidence type="ECO:0000256" key="4">
    <source>
        <dbReference type="ARBA" id="ARBA00022801"/>
    </source>
</evidence>
<evidence type="ECO:0000256" key="5">
    <source>
        <dbReference type="ARBA" id="ARBA00022833"/>
    </source>
</evidence>
<feature type="binding site" evidence="8">
    <location>
        <position position="103"/>
    </location>
    <ligand>
        <name>Zn(2+)</name>
        <dbReference type="ChEBI" id="CHEBI:29105"/>
        <label>2</label>
        <note>catalytic</note>
    </ligand>
</feature>
<evidence type="ECO:0000313" key="11">
    <source>
        <dbReference type="Proteomes" id="UP000887565"/>
    </source>
</evidence>
<keyword evidence="6" id="KW-0482">Metalloprotease</keyword>
<protein>
    <submittedName>
        <fullName evidence="12">Peptidase metallopeptidase domain-containing protein</fullName>
    </submittedName>
</protein>
<dbReference type="Proteomes" id="UP000887565">
    <property type="component" value="Unplaced"/>
</dbReference>
<feature type="binding site" evidence="8">
    <location>
        <position position="59"/>
    </location>
    <ligand>
        <name>Ca(2+)</name>
        <dbReference type="ChEBI" id="CHEBI:29108"/>
        <label>1</label>
    </ligand>
</feature>
<evidence type="ECO:0000256" key="8">
    <source>
        <dbReference type="PIRSR" id="PIRSR621190-2"/>
    </source>
</evidence>
<reference evidence="12" key="1">
    <citation type="submission" date="2022-11" db="UniProtKB">
        <authorList>
            <consortium name="WormBaseParasite"/>
        </authorList>
    </citation>
    <scope>IDENTIFICATION</scope>
</reference>
<evidence type="ECO:0000256" key="6">
    <source>
        <dbReference type="ARBA" id="ARBA00023049"/>
    </source>
</evidence>
<name>A0A915L391_ROMCU</name>
<evidence type="ECO:0000259" key="10">
    <source>
        <dbReference type="SMART" id="SM00235"/>
    </source>
</evidence>
<feature type="binding site" evidence="8">
    <location>
        <position position="97"/>
    </location>
    <ligand>
        <name>Zn(2+)</name>
        <dbReference type="ChEBI" id="CHEBI:29105"/>
        <label>2</label>
        <note>catalytic</note>
    </ligand>
</feature>
<evidence type="ECO:0000256" key="3">
    <source>
        <dbReference type="ARBA" id="ARBA00022723"/>
    </source>
</evidence>
<feature type="binding site" evidence="8">
    <location>
        <position position="54"/>
    </location>
    <ligand>
        <name>Zn(2+)</name>
        <dbReference type="ChEBI" id="CHEBI:29105"/>
        <label>1</label>
    </ligand>
</feature>
<feature type="binding site" evidence="8">
    <location>
        <position position="57"/>
    </location>
    <ligand>
        <name>Ca(2+)</name>
        <dbReference type="ChEBI" id="CHEBI:29108"/>
        <label>1</label>
    </ligand>
</feature>
<sequence length="155" mass="18081">MPTRPSKSNTYGSDFPVDKNRSLELKFKSIKFATHNITGGTIAHAFYPRSGQIHFDDDEWWTAPIKFLNKEERHYHDPRWNSDSTNLLAVAVHEIGHALGLPHNNADRNSIMFPYYNPEHEEPKLAETDIRLMRYLYAFFCLLFINIFAPSTMKH</sequence>
<dbReference type="GO" id="GO:0008270">
    <property type="term" value="F:zinc ion binding"/>
    <property type="evidence" value="ECO:0007669"/>
    <property type="project" value="InterPro"/>
</dbReference>
<evidence type="ECO:0000256" key="7">
    <source>
        <dbReference type="PIRSR" id="PIRSR621190-1"/>
    </source>
</evidence>
<keyword evidence="5 8" id="KW-0862">Zinc</keyword>
<evidence type="ECO:0000256" key="9">
    <source>
        <dbReference type="SAM" id="Phobius"/>
    </source>
</evidence>
<organism evidence="11 12">
    <name type="scientific">Romanomermis culicivorax</name>
    <name type="common">Nematode worm</name>
    <dbReference type="NCBI Taxonomy" id="13658"/>
    <lineage>
        <taxon>Eukaryota</taxon>
        <taxon>Metazoa</taxon>
        <taxon>Ecdysozoa</taxon>
        <taxon>Nematoda</taxon>
        <taxon>Enoplea</taxon>
        <taxon>Dorylaimia</taxon>
        <taxon>Mermithida</taxon>
        <taxon>Mermithoidea</taxon>
        <taxon>Mermithidae</taxon>
        <taxon>Romanomermis</taxon>
    </lineage>
</organism>
<keyword evidence="9" id="KW-1133">Transmembrane helix</keyword>
<dbReference type="InterPro" id="IPR006026">
    <property type="entry name" value="Peptidase_Metallo"/>
</dbReference>
<keyword evidence="8" id="KW-0106">Calcium</keyword>
<dbReference type="InterPro" id="IPR024079">
    <property type="entry name" value="MetalloPept_cat_dom_sf"/>
</dbReference>
<dbReference type="Gene3D" id="3.40.390.10">
    <property type="entry name" value="Collagenase (Catalytic Domain)"/>
    <property type="match status" value="1"/>
</dbReference>
<keyword evidence="4" id="KW-0378">Hydrolase</keyword>
<dbReference type="SMART" id="SM00235">
    <property type="entry name" value="ZnMc"/>
    <property type="match status" value="1"/>
</dbReference>
<keyword evidence="2" id="KW-0645">Protease</keyword>
<feature type="binding site" evidence="8">
    <location>
        <position position="93"/>
    </location>
    <ligand>
        <name>Zn(2+)</name>
        <dbReference type="ChEBI" id="CHEBI:29105"/>
        <label>2</label>
        <note>catalytic</note>
    </ligand>
</feature>
<dbReference type="InterPro" id="IPR001818">
    <property type="entry name" value="Pept_M10_metallopeptidase"/>
</dbReference>
<accession>A0A915L391</accession>
<dbReference type="PANTHER" id="PTHR10201">
    <property type="entry name" value="MATRIX METALLOPROTEINASE"/>
    <property type="match status" value="1"/>
</dbReference>
<dbReference type="PANTHER" id="PTHR10201:SF323">
    <property type="entry name" value="MATRIX METALLOPROTEINASE-21"/>
    <property type="match status" value="1"/>
</dbReference>
<evidence type="ECO:0000256" key="1">
    <source>
        <dbReference type="ARBA" id="ARBA00010370"/>
    </source>
</evidence>
<dbReference type="Pfam" id="PF00413">
    <property type="entry name" value="Peptidase_M10"/>
    <property type="match status" value="1"/>
</dbReference>
<feature type="transmembrane region" description="Helical" evidence="9">
    <location>
        <begin position="135"/>
        <end position="153"/>
    </location>
</feature>
<keyword evidence="9" id="KW-0812">Transmembrane</keyword>
<feature type="active site" evidence="7">
    <location>
        <position position="94"/>
    </location>
</feature>
<dbReference type="GO" id="GO:0031012">
    <property type="term" value="C:extracellular matrix"/>
    <property type="evidence" value="ECO:0007669"/>
    <property type="project" value="InterPro"/>
</dbReference>
<comment type="cofactor">
    <cofactor evidence="8">
        <name>Ca(2+)</name>
        <dbReference type="ChEBI" id="CHEBI:29108"/>
    </cofactor>
    <text evidence="8">Can bind about 5 Ca(2+) ions per subunit.</text>
</comment>
<dbReference type="WBParaSite" id="nRc.2.0.1.t44962-RA">
    <property type="protein sequence ID" value="nRc.2.0.1.t44962-RA"/>
    <property type="gene ID" value="nRc.2.0.1.g44962"/>
</dbReference>
<keyword evidence="9" id="KW-0472">Membrane</keyword>
<dbReference type="AlphaFoldDB" id="A0A915L391"/>
<feature type="binding site" evidence="8">
    <location>
        <position position="59"/>
    </location>
    <ligand>
        <name>Ca(2+)</name>
        <dbReference type="ChEBI" id="CHEBI:29108"/>
        <label>3</label>
    </ligand>
</feature>
<comment type="similarity">
    <text evidence="1">Belongs to the peptidase M10A family.</text>
</comment>
<comment type="cofactor">
    <cofactor evidence="8">
        <name>Zn(2+)</name>
        <dbReference type="ChEBI" id="CHEBI:29105"/>
    </cofactor>
    <text evidence="8">Binds 2 Zn(2+) ions per subunit.</text>
</comment>
<feature type="binding site" evidence="8">
    <location>
        <position position="44"/>
    </location>
    <ligand>
        <name>Zn(2+)</name>
        <dbReference type="ChEBI" id="CHEBI:29105"/>
        <label>1</label>
    </ligand>
</feature>
<evidence type="ECO:0000313" key="12">
    <source>
        <dbReference type="WBParaSite" id="nRc.2.0.1.t44962-RA"/>
    </source>
</evidence>
<feature type="binding site" evidence="8">
    <location>
        <position position="112"/>
    </location>
    <ligand>
        <name>Zn(2+)</name>
        <dbReference type="ChEBI" id="CHEBI:29105"/>
        <label>2</label>
        <note>catalytic</note>
    </ligand>
</feature>